<dbReference type="Proteomes" id="UP000789572">
    <property type="component" value="Unassembled WGS sequence"/>
</dbReference>
<accession>A0A9N9CVV1</accession>
<dbReference type="AlphaFoldDB" id="A0A9N9CVV1"/>
<proteinExistence type="predicted"/>
<organism evidence="2 3">
    <name type="scientific">Paraglomus occultum</name>
    <dbReference type="NCBI Taxonomy" id="144539"/>
    <lineage>
        <taxon>Eukaryota</taxon>
        <taxon>Fungi</taxon>
        <taxon>Fungi incertae sedis</taxon>
        <taxon>Mucoromycota</taxon>
        <taxon>Glomeromycotina</taxon>
        <taxon>Glomeromycetes</taxon>
        <taxon>Paraglomerales</taxon>
        <taxon>Paraglomeraceae</taxon>
        <taxon>Paraglomus</taxon>
    </lineage>
</organism>
<feature type="region of interest" description="Disordered" evidence="1">
    <location>
        <begin position="15"/>
        <end position="45"/>
    </location>
</feature>
<dbReference type="EMBL" id="CAJVPJ010002124">
    <property type="protein sequence ID" value="CAG8613545.1"/>
    <property type="molecule type" value="Genomic_DNA"/>
</dbReference>
<name>A0A9N9CVV1_9GLOM</name>
<keyword evidence="3" id="KW-1185">Reference proteome</keyword>
<evidence type="ECO:0000256" key="1">
    <source>
        <dbReference type="SAM" id="MobiDB-lite"/>
    </source>
</evidence>
<comment type="caution">
    <text evidence="2">The sequence shown here is derived from an EMBL/GenBank/DDBJ whole genome shotgun (WGS) entry which is preliminary data.</text>
</comment>
<protein>
    <submittedName>
        <fullName evidence="2">3159_t:CDS:1</fullName>
    </submittedName>
</protein>
<reference evidence="2" key="1">
    <citation type="submission" date="2021-06" db="EMBL/GenBank/DDBJ databases">
        <authorList>
            <person name="Kallberg Y."/>
            <person name="Tangrot J."/>
            <person name="Rosling A."/>
        </authorList>
    </citation>
    <scope>NUCLEOTIDE SEQUENCE</scope>
    <source>
        <strain evidence="2">IA702</strain>
    </source>
</reference>
<sequence length="101" mass="11383">MRLPTLIVTSGWFHARPPRPRDDGPRLGYGTDLDPRSLYEPGESEEDVASGIVWLRIKEADNFISVPSGLVLDVWNVHALAYNTFGSRKEDVELYTSKCFS</sequence>
<evidence type="ECO:0000313" key="3">
    <source>
        <dbReference type="Proteomes" id="UP000789572"/>
    </source>
</evidence>
<evidence type="ECO:0000313" key="2">
    <source>
        <dbReference type="EMBL" id="CAG8613545.1"/>
    </source>
</evidence>
<gene>
    <name evidence="2" type="ORF">POCULU_LOCUS8068</name>
</gene>